<proteinExistence type="predicted"/>
<name>A0A671NIA5_9TELE</name>
<dbReference type="CDD" id="cd08321">
    <property type="entry name" value="Pyrin_ASC-like"/>
    <property type="match status" value="1"/>
</dbReference>
<evidence type="ECO:0000259" key="1">
    <source>
        <dbReference type="PROSITE" id="PS50824"/>
    </source>
</evidence>
<protein>
    <submittedName>
        <fullName evidence="2">Si:ch211-114l13.9</fullName>
    </submittedName>
</protein>
<reference evidence="2" key="1">
    <citation type="submission" date="2025-08" db="UniProtKB">
        <authorList>
            <consortium name="Ensembl"/>
        </authorList>
    </citation>
    <scope>IDENTIFICATION</scope>
</reference>
<dbReference type="Gene3D" id="1.10.533.10">
    <property type="entry name" value="Death Domain, Fas"/>
    <property type="match status" value="1"/>
</dbReference>
<dbReference type="Pfam" id="PF02758">
    <property type="entry name" value="PYRIN"/>
    <property type="match status" value="1"/>
</dbReference>
<dbReference type="Ensembl" id="ENSSANT00000048766.1">
    <property type="protein sequence ID" value="ENSSANP00000045837.1"/>
    <property type="gene ID" value="ENSSANG00000023185.1"/>
</dbReference>
<reference evidence="2" key="2">
    <citation type="submission" date="2025-09" db="UniProtKB">
        <authorList>
            <consortium name="Ensembl"/>
        </authorList>
    </citation>
    <scope>IDENTIFICATION</scope>
</reference>
<evidence type="ECO:0000313" key="3">
    <source>
        <dbReference type="Proteomes" id="UP000472260"/>
    </source>
</evidence>
<organism evidence="2 3">
    <name type="scientific">Sinocyclocheilus anshuiensis</name>
    <dbReference type="NCBI Taxonomy" id="1608454"/>
    <lineage>
        <taxon>Eukaryota</taxon>
        <taxon>Metazoa</taxon>
        <taxon>Chordata</taxon>
        <taxon>Craniata</taxon>
        <taxon>Vertebrata</taxon>
        <taxon>Euteleostomi</taxon>
        <taxon>Actinopterygii</taxon>
        <taxon>Neopterygii</taxon>
        <taxon>Teleostei</taxon>
        <taxon>Ostariophysi</taxon>
        <taxon>Cypriniformes</taxon>
        <taxon>Cyprinidae</taxon>
        <taxon>Cyprininae</taxon>
        <taxon>Sinocyclocheilus</taxon>
    </lineage>
</organism>
<accession>A0A671NIA5</accession>
<feature type="domain" description="Pyrin" evidence="1">
    <location>
        <begin position="1"/>
        <end position="89"/>
    </location>
</feature>
<dbReference type="InterPro" id="IPR004020">
    <property type="entry name" value="DAPIN"/>
</dbReference>
<dbReference type="Proteomes" id="UP000472260">
    <property type="component" value="Unassembled WGS sequence"/>
</dbReference>
<evidence type="ECO:0000313" key="2">
    <source>
        <dbReference type="Ensembl" id="ENSSANP00000045837.1"/>
    </source>
</evidence>
<sequence length="100" mass="11612">MATTEIAILDALKELLEKEFKDFKWHLSNGGTQYNSIPRGTLENADRHDTVTIMVQQYRSSDAGKIAVRVLRKIDQNELADQLKRKLQEGTFDTFFYLYL</sequence>
<dbReference type="SUPFAM" id="SSF47986">
    <property type="entry name" value="DEATH domain"/>
    <property type="match status" value="1"/>
</dbReference>
<dbReference type="PROSITE" id="PS50824">
    <property type="entry name" value="DAPIN"/>
    <property type="match status" value="1"/>
</dbReference>
<keyword evidence="3" id="KW-1185">Reference proteome</keyword>
<dbReference type="AlphaFoldDB" id="A0A671NIA5"/>
<dbReference type="SMART" id="SM01289">
    <property type="entry name" value="PYRIN"/>
    <property type="match status" value="1"/>
</dbReference>
<dbReference type="InterPro" id="IPR011029">
    <property type="entry name" value="DEATH-like_dom_sf"/>
</dbReference>